<dbReference type="SMART" id="SM00156">
    <property type="entry name" value="PP2Ac"/>
    <property type="match status" value="1"/>
</dbReference>
<dbReference type="InterPro" id="IPR029052">
    <property type="entry name" value="Metallo-depent_PP-like"/>
</dbReference>
<dbReference type="EMBL" id="JABELV010000205">
    <property type="protein sequence ID" value="KAG7528132.1"/>
    <property type="molecule type" value="Genomic_DNA"/>
</dbReference>
<dbReference type="FunFam" id="3.60.21.10:FF:000026">
    <property type="entry name" value="Serine/threonine-protein phosphatase"/>
    <property type="match status" value="1"/>
</dbReference>
<comment type="caution">
    <text evidence="10">The sequence shown here is derived from an EMBL/GenBank/DDBJ whole genome shotgun (WGS) entry which is preliminary data.</text>
</comment>
<organism evidence="10 11">
    <name type="scientific">Filobasidium floriforme</name>
    <dbReference type="NCBI Taxonomy" id="5210"/>
    <lineage>
        <taxon>Eukaryota</taxon>
        <taxon>Fungi</taxon>
        <taxon>Dikarya</taxon>
        <taxon>Basidiomycota</taxon>
        <taxon>Agaricomycotina</taxon>
        <taxon>Tremellomycetes</taxon>
        <taxon>Filobasidiales</taxon>
        <taxon>Filobasidiaceae</taxon>
        <taxon>Filobasidium</taxon>
    </lineage>
</organism>
<evidence type="ECO:0000313" key="10">
    <source>
        <dbReference type="EMBL" id="KAG7528132.1"/>
    </source>
</evidence>
<dbReference type="AlphaFoldDB" id="A0A8K0JEZ4"/>
<keyword evidence="3 8" id="KW-0378">Hydrolase</keyword>
<accession>A0A8K0JEZ4</accession>
<keyword evidence="5" id="KW-0464">Manganese</keyword>
<dbReference type="InterPro" id="IPR050341">
    <property type="entry name" value="PP1_catalytic_subunit"/>
</dbReference>
<evidence type="ECO:0000256" key="7">
    <source>
        <dbReference type="ARBA" id="ARBA00048336"/>
    </source>
</evidence>
<protein>
    <recommendedName>
        <fullName evidence="8">Serine/threonine-protein phosphatase</fullName>
        <ecNumber evidence="8">3.1.3.16</ecNumber>
    </recommendedName>
</protein>
<name>A0A8K0JEZ4_9TREE</name>
<dbReference type="Gene3D" id="3.60.21.10">
    <property type="match status" value="1"/>
</dbReference>
<dbReference type="InterPro" id="IPR004843">
    <property type="entry name" value="Calcineurin-like_PHP"/>
</dbReference>
<evidence type="ECO:0000256" key="6">
    <source>
        <dbReference type="ARBA" id="ARBA00047761"/>
    </source>
</evidence>
<dbReference type="SUPFAM" id="SSF56300">
    <property type="entry name" value="Metallo-dependent phosphatases"/>
    <property type="match status" value="1"/>
</dbReference>
<evidence type="ECO:0000256" key="8">
    <source>
        <dbReference type="RuleBase" id="RU004273"/>
    </source>
</evidence>
<sequence>MSQPTLVEVEAPIKICGDIHGRYYDLLRVFEFSGFPPESNYLFLGDYVDRGRHNIEVAALMFAYKIKYPENFFPLRGNHESAGVNPKYGFLDECKRRYNMKVWKLFSDTFNCLPVAGLVSDRILCMHGGISPDLHSLEDIRRIVRPTEIPDNGLLCDLLWSDPAKDQIGWGPSERGAGYAFGPDIVSKFLQKFDLDLIARAHQVVVDGYEFFANRQLVTLFTAPNYCSAQDNAAGVMTVDENLLCSFAILKPDDENYQFHRFGNNISGRKAPIKPPRARNTRIAA</sequence>
<dbReference type="InterPro" id="IPR006186">
    <property type="entry name" value="Ser/Thr-sp_prot-phosphatase"/>
</dbReference>
<evidence type="ECO:0000256" key="4">
    <source>
        <dbReference type="ARBA" id="ARBA00022912"/>
    </source>
</evidence>
<dbReference type="GO" id="GO:0005737">
    <property type="term" value="C:cytoplasm"/>
    <property type="evidence" value="ECO:0007669"/>
    <property type="project" value="TreeGrafter"/>
</dbReference>
<dbReference type="Pfam" id="PF00149">
    <property type="entry name" value="Metallophos"/>
    <property type="match status" value="1"/>
</dbReference>
<dbReference type="PRINTS" id="PR00114">
    <property type="entry name" value="STPHPHTASE"/>
</dbReference>
<feature type="domain" description="Serine/threonine specific protein phosphatases" evidence="9">
    <location>
        <begin position="75"/>
        <end position="80"/>
    </location>
</feature>
<evidence type="ECO:0000313" key="11">
    <source>
        <dbReference type="Proteomes" id="UP000812966"/>
    </source>
</evidence>
<keyword evidence="11" id="KW-1185">Reference proteome</keyword>
<proteinExistence type="inferred from homology"/>
<keyword evidence="4" id="KW-0904">Protein phosphatase</keyword>
<dbReference type="Proteomes" id="UP000812966">
    <property type="component" value="Unassembled WGS sequence"/>
</dbReference>
<dbReference type="GO" id="GO:0046872">
    <property type="term" value="F:metal ion binding"/>
    <property type="evidence" value="ECO:0007669"/>
    <property type="project" value="UniProtKB-KW"/>
</dbReference>
<comment type="catalytic activity">
    <reaction evidence="7 8">
        <text>O-phospho-L-threonyl-[protein] + H2O = L-threonyl-[protein] + phosphate</text>
        <dbReference type="Rhea" id="RHEA:47004"/>
        <dbReference type="Rhea" id="RHEA-COMP:11060"/>
        <dbReference type="Rhea" id="RHEA-COMP:11605"/>
        <dbReference type="ChEBI" id="CHEBI:15377"/>
        <dbReference type="ChEBI" id="CHEBI:30013"/>
        <dbReference type="ChEBI" id="CHEBI:43474"/>
        <dbReference type="ChEBI" id="CHEBI:61977"/>
        <dbReference type="EC" id="3.1.3.16"/>
    </reaction>
</comment>
<reference evidence="10" key="1">
    <citation type="submission" date="2020-04" db="EMBL/GenBank/DDBJ databases">
        <title>Analysis of mating type loci in Filobasidium floriforme.</title>
        <authorList>
            <person name="Nowrousian M."/>
        </authorList>
    </citation>
    <scope>NUCLEOTIDE SEQUENCE</scope>
    <source>
        <strain evidence="10">CBS 6242</strain>
    </source>
</reference>
<dbReference type="OrthoDB" id="1930084at2759"/>
<evidence type="ECO:0000256" key="2">
    <source>
        <dbReference type="ARBA" id="ARBA00022723"/>
    </source>
</evidence>
<dbReference type="PROSITE" id="PS00125">
    <property type="entry name" value="SER_THR_PHOSPHATASE"/>
    <property type="match status" value="1"/>
</dbReference>
<comment type="catalytic activity">
    <reaction evidence="6">
        <text>O-phospho-L-seryl-[protein] + H2O = L-seryl-[protein] + phosphate</text>
        <dbReference type="Rhea" id="RHEA:20629"/>
        <dbReference type="Rhea" id="RHEA-COMP:9863"/>
        <dbReference type="Rhea" id="RHEA-COMP:11604"/>
        <dbReference type="ChEBI" id="CHEBI:15377"/>
        <dbReference type="ChEBI" id="CHEBI:29999"/>
        <dbReference type="ChEBI" id="CHEBI:43474"/>
        <dbReference type="ChEBI" id="CHEBI:83421"/>
        <dbReference type="EC" id="3.1.3.16"/>
    </reaction>
</comment>
<evidence type="ECO:0000256" key="3">
    <source>
        <dbReference type="ARBA" id="ARBA00022801"/>
    </source>
</evidence>
<evidence type="ECO:0000256" key="5">
    <source>
        <dbReference type="ARBA" id="ARBA00023211"/>
    </source>
</evidence>
<keyword evidence="2" id="KW-0479">Metal-binding</keyword>
<evidence type="ECO:0000256" key="1">
    <source>
        <dbReference type="ARBA" id="ARBA00001936"/>
    </source>
</evidence>
<dbReference type="EC" id="3.1.3.16" evidence="8"/>
<comment type="cofactor">
    <cofactor evidence="1">
        <name>Mn(2+)</name>
        <dbReference type="ChEBI" id="CHEBI:29035"/>
    </cofactor>
</comment>
<comment type="similarity">
    <text evidence="8">Belongs to the PPP phosphatase family.</text>
</comment>
<dbReference type="PANTHER" id="PTHR11668">
    <property type="entry name" value="SERINE/THREONINE PROTEIN PHOSPHATASE"/>
    <property type="match status" value="1"/>
</dbReference>
<evidence type="ECO:0000259" key="9">
    <source>
        <dbReference type="PROSITE" id="PS00125"/>
    </source>
</evidence>
<dbReference type="PANTHER" id="PTHR11668:SF300">
    <property type="entry name" value="SERINE_THREONINE-PROTEIN PHOSPHATASE"/>
    <property type="match status" value="1"/>
</dbReference>
<gene>
    <name evidence="10" type="ORF">FFLO_06398</name>
</gene>
<dbReference type="GO" id="GO:0004722">
    <property type="term" value="F:protein serine/threonine phosphatase activity"/>
    <property type="evidence" value="ECO:0007669"/>
    <property type="project" value="UniProtKB-EC"/>
</dbReference>
<dbReference type="GO" id="GO:0005634">
    <property type="term" value="C:nucleus"/>
    <property type="evidence" value="ECO:0007669"/>
    <property type="project" value="TreeGrafter"/>
</dbReference>